<organism evidence="2 3">
    <name type="scientific">Botryosphaeria dothidea</name>
    <dbReference type="NCBI Taxonomy" id="55169"/>
    <lineage>
        <taxon>Eukaryota</taxon>
        <taxon>Fungi</taxon>
        <taxon>Dikarya</taxon>
        <taxon>Ascomycota</taxon>
        <taxon>Pezizomycotina</taxon>
        <taxon>Dothideomycetes</taxon>
        <taxon>Dothideomycetes incertae sedis</taxon>
        <taxon>Botryosphaeriales</taxon>
        <taxon>Botryosphaeriaceae</taxon>
        <taxon>Botryosphaeria</taxon>
    </lineage>
</organism>
<gene>
    <name evidence="2" type="ORF">GTA08_BOTSDO07645</name>
</gene>
<feature type="compositionally biased region" description="Low complexity" evidence="1">
    <location>
        <begin position="702"/>
        <end position="716"/>
    </location>
</feature>
<feature type="region of interest" description="Disordered" evidence="1">
    <location>
        <begin position="1"/>
        <end position="77"/>
    </location>
</feature>
<feature type="compositionally biased region" description="Low complexity" evidence="1">
    <location>
        <begin position="634"/>
        <end position="648"/>
    </location>
</feature>
<reference evidence="2" key="1">
    <citation type="submission" date="2020-04" db="EMBL/GenBank/DDBJ databases">
        <title>Genome Assembly and Annotation of Botryosphaeria dothidea sdau 11-99, a Latent Pathogen of Apple Fruit Ring Rot in China.</title>
        <authorList>
            <person name="Yu C."/>
            <person name="Diao Y."/>
            <person name="Lu Q."/>
            <person name="Zhao J."/>
            <person name="Cui S."/>
            <person name="Peng C."/>
            <person name="He B."/>
            <person name="Liu H."/>
        </authorList>
    </citation>
    <scope>NUCLEOTIDE SEQUENCE [LARGE SCALE GENOMIC DNA]</scope>
    <source>
        <strain evidence="2">Sdau11-99</strain>
    </source>
</reference>
<keyword evidence="3" id="KW-1185">Reference proteome</keyword>
<feature type="region of interest" description="Disordered" evidence="1">
    <location>
        <begin position="170"/>
        <end position="311"/>
    </location>
</feature>
<sequence>MMASAYPHHPGGIQQPGIPHGHPMGPGPGPNPGQPMGQPMQMHPGVSGPNGPHVSQAGPMMGMQPGMGGPGPSAHALSHLTPQAHMFQQQQQQMFAQNPALAMQAQQRQAMLRQQQQQQHQQQHMMQQNGMMGFPHGGNQGMNPQQMAAMQGNPQQLQVNLPPHLRAQLAQNQAMQQQQHAQAQAQQQAQQQQLMAQHHTAMQHAASQQSNPGQGGPPNQPTPQPQPGQMRPQPPMQPGHEAQASPAPPPSQHHTPQQTQSQPQPPPPAQAPTPQQPGQQPGQQPPQNQQQAMQQQQQQRQQQMAAQHQMMQQRAQAAQAASAQAQNRMYGTTILKLLNLADNLSRFSADRQPNDINHWKAFVSRFFSEDGIFKQSLLDYAPQNGKSKNFEICNPALPRYYYTQFQSGVQNIQLTMDGITEKEFGNNCHYVESNRAKFIYWFKNGTQVVQNGKLSAMFDQNDKINLLIFETHDHQQYLPRNQLEGLFQQRSPQQNMSPKMSKKNPPNQRNPRIQNTEPTMLVSELPEAPVSTWGVTNPVLQFLEVGETLSNMQELFAHYHQNPGNTPSQAMNSLVASLNLQQQNQGGMPQGNQMQQPPQQQQQHGGPGQPQINLPPGVPTPGSAPGARTPQSMPGGNPNMQQHPPNQQFMSPHIANLQQFPGGLNPAVNGSPHLGHTHTPSPAQAHMQAPGLVAQHSQQGTNSSAAASANTSPNVSNKRRRSGVKTEGDEGPDGAPTQKVKPSPRMPNNNKRIKGNPG</sequence>
<feature type="compositionally biased region" description="Low complexity" evidence="1">
    <location>
        <begin position="276"/>
        <end position="311"/>
    </location>
</feature>
<feature type="compositionally biased region" description="Pro residues" evidence="1">
    <location>
        <begin position="218"/>
        <end position="237"/>
    </location>
</feature>
<evidence type="ECO:0000313" key="2">
    <source>
        <dbReference type="EMBL" id="KAF4304420.1"/>
    </source>
</evidence>
<proteinExistence type="predicted"/>
<feature type="compositionally biased region" description="Low complexity" evidence="1">
    <location>
        <begin position="252"/>
        <end position="262"/>
    </location>
</feature>
<feature type="compositionally biased region" description="Low complexity" evidence="1">
    <location>
        <begin position="34"/>
        <end position="45"/>
    </location>
</feature>
<dbReference type="OrthoDB" id="774557at2759"/>
<feature type="region of interest" description="Disordered" evidence="1">
    <location>
        <begin position="491"/>
        <end position="514"/>
    </location>
</feature>
<comment type="caution">
    <text evidence="2">The sequence shown here is derived from an EMBL/GenBank/DDBJ whole genome shotgun (WGS) entry which is preliminary data.</text>
</comment>
<accession>A0A8H4N0I8</accession>
<dbReference type="Proteomes" id="UP000572817">
    <property type="component" value="Unassembled WGS sequence"/>
</dbReference>
<dbReference type="AlphaFoldDB" id="A0A8H4N0I8"/>
<feature type="compositionally biased region" description="Low complexity" evidence="1">
    <location>
        <begin position="504"/>
        <end position="514"/>
    </location>
</feature>
<name>A0A8H4N0I8_9PEZI</name>
<evidence type="ECO:0008006" key="4">
    <source>
        <dbReference type="Google" id="ProtNLM"/>
    </source>
</evidence>
<evidence type="ECO:0000256" key="1">
    <source>
        <dbReference type="SAM" id="MobiDB-lite"/>
    </source>
</evidence>
<protein>
    <recommendedName>
        <fullName evidence="4">PtaB protein</fullName>
    </recommendedName>
</protein>
<feature type="compositionally biased region" description="Low complexity" evidence="1">
    <location>
        <begin position="583"/>
        <end position="604"/>
    </location>
</feature>
<dbReference type="InterPro" id="IPR029005">
    <property type="entry name" value="LIM-bd/SEUSS"/>
</dbReference>
<feature type="compositionally biased region" description="Low complexity" evidence="1">
    <location>
        <begin position="7"/>
        <end position="23"/>
    </location>
</feature>
<dbReference type="EMBL" id="WWBZ02000051">
    <property type="protein sequence ID" value="KAF4304420.1"/>
    <property type="molecule type" value="Genomic_DNA"/>
</dbReference>
<dbReference type="PANTHER" id="PTHR10378">
    <property type="entry name" value="LIM DOMAIN-BINDING PROTEIN"/>
    <property type="match status" value="1"/>
</dbReference>
<feature type="compositionally biased region" description="Low complexity" evidence="1">
    <location>
        <begin position="170"/>
        <end position="212"/>
    </location>
</feature>
<feature type="compositionally biased region" description="Pro residues" evidence="1">
    <location>
        <begin position="263"/>
        <end position="275"/>
    </location>
</feature>
<evidence type="ECO:0000313" key="3">
    <source>
        <dbReference type="Proteomes" id="UP000572817"/>
    </source>
</evidence>
<feature type="region of interest" description="Disordered" evidence="1">
    <location>
        <begin position="583"/>
        <end position="758"/>
    </location>
</feature>
<dbReference type="Pfam" id="PF01803">
    <property type="entry name" value="LIM_bind"/>
    <property type="match status" value="1"/>
</dbReference>